<dbReference type="Proteomes" id="UP000095283">
    <property type="component" value="Unplaced"/>
</dbReference>
<feature type="region of interest" description="Disordered" evidence="1">
    <location>
        <begin position="244"/>
        <end position="268"/>
    </location>
</feature>
<feature type="region of interest" description="Disordered" evidence="1">
    <location>
        <begin position="290"/>
        <end position="339"/>
    </location>
</feature>
<protein>
    <submittedName>
        <fullName evidence="4">WD_REPEATS_REGION domain-containing protein</fullName>
    </submittedName>
</protein>
<keyword evidence="2" id="KW-1133">Transmembrane helix</keyword>
<name>A0A1I7XMW8_HETBA</name>
<evidence type="ECO:0000313" key="4">
    <source>
        <dbReference type="WBParaSite" id="Hba_18883"/>
    </source>
</evidence>
<evidence type="ECO:0000256" key="2">
    <source>
        <dbReference type="SAM" id="Phobius"/>
    </source>
</evidence>
<proteinExistence type="predicted"/>
<feature type="compositionally biased region" description="Basic and acidic residues" evidence="1">
    <location>
        <begin position="290"/>
        <end position="320"/>
    </location>
</feature>
<keyword evidence="3" id="KW-1185">Reference proteome</keyword>
<sequence>MITTKKCEYGTLVKHSESQWFTNNKISENYPNRFASLFYPKRYLKENCLIIETKVYSHFNQSRPTNILSDLSKCDYLNGYCATKDNEVMIWDVNRDQKCKYISIGKFNGFYNNGLWINKENQIALNFNKTISKVKDCGNSLILSDEGFAVKKIAIKRSIPKEVESKIPKEVESKIPMRIPKEVDSKIPMRVQSKIPMRVESNPQILDQKAIITTPITFTTPMTTTPPKQPRSQIEEILREENRKKLESKNFTRKTKRLQEQEDQRRRDLIKQEHQAAIEKERQDFIKRRQAEKDKRKEEKEKIQQAFQKHVEEKMKRQSKENSTSEEIKRTKRDTPEGFETERFRRDIYSDFQTAGQLQYLENIENNQLRHTTEIMCNIFNDHSEILEMMIKENPRGYMQKQLNNSAIRVNLIPDTNVVEVTFCKEIDIDHIENLVVDDFEPHEHDVDGYALTHGQIPIKLKGFGDKVWYYKDNIISSKIHNKWNQHNSSVLDVRDYNLKFLEYKVIFHEHILFDTKTNIEEELIQEMREKSDIALTLHSNEQNSMIPHEILDDVESFFGKYYLRFWRIYVTIGVTLFYIFIGRTFWMLLSPKLYLSRKSKRIKSTPEVEMQLIERKPQEDNNLIHKDHKGSYHSLIVD</sequence>
<evidence type="ECO:0000313" key="3">
    <source>
        <dbReference type="Proteomes" id="UP000095283"/>
    </source>
</evidence>
<feature type="transmembrane region" description="Helical" evidence="2">
    <location>
        <begin position="567"/>
        <end position="590"/>
    </location>
</feature>
<keyword evidence="2" id="KW-0472">Membrane</keyword>
<feature type="compositionally biased region" description="Basic and acidic residues" evidence="1">
    <location>
        <begin position="257"/>
        <end position="268"/>
    </location>
</feature>
<dbReference type="WBParaSite" id="Hba_18883">
    <property type="protein sequence ID" value="Hba_18883"/>
    <property type="gene ID" value="Hba_18883"/>
</dbReference>
<evidence type="ECO:0000256" key="1">
    <source>
        <dbReference type="SAM" id="MobiDB-lite"/>
    </source>
</evidence>
<organism evidence="3 4">
    <name type="scientific">Heterorhabditis bacteriophora</name>
    <name type="common">Entomopathogenic nematode worm</name>
    <dbReference type="NCBI Taxonomy" id="37862"/>
    <lineage>
        <taxon>Eukaryota</taxon>
        <taxon>Metazoa</taxon>
        <taxon>Ecdysozoa</taxon>
        <taxon>Nematoda</taxon>
        <taxon>Chromadorea</taxon>
        <taxon>Rhabditida</taxon>
        <taxon>Rhabditina</taxon>
        <taxon>Rhabditomorpha</taxon>
        <taxon>Strongyloidea</taxon>
        <taxon>Heterorhabditidae</taxon>
        <taxon>Heterorhabditis</taxon>
    </lineage>
</organism>
<reference evidence="4" key="1">
    <citation type="submission" date="2016-11" db="UniProtKB">
        <authorList>
            <consortium name="WormBaseParasite"/>
        </authorList>
    </citation>
    <scope>IDENTIFICATION</scope>
</reference>
<feature type="compositionally biased region" description="Basic and acidic residues" evidence="1">
    <location>
        <begin position="326"/>
        <end position="339"/>
    </location>
</feature>
<dbReference type="PANTHER" id="PTHR31524">
    <property type="match status" value="1"/>
</dbReference>
<dbReference type="PANTHER" id="PTHR31524:SF2">
    <property type="entry name" value="PROTEIN CBG10426"/>
    <property type="match status" value="1"/>
</dbReference>
<accession>A0A1I7XMW8</accession>
<keyword evidence="2" id="KW-0812">Transmembrane</keyword>
<dbReference type="AlphaFoldDB" id="A0A1I7XMW8"/>